<dbReference type="Pfam" id="PF14065">
    <property type="entry name" value="Pvc16_N"/>
    <property type="match status" value="1"/>
</dbReference>
<protein>
    <submittedName>
        <fullName evidence="2">DUF4255 domain-containing protein</fullName>
    </submittedName>
</protein>
<evidence type="ECO:0000313" key="2">
    <source>
        <dbReference type="EMBL" id="MBB1487157.1"/>
    </source>
</evidence>
<reference evidence="2 3" key="1">
    <citation type="submission" date="2020-08" db="EMBL/GenBank/DDBJ databases">
        <title>Oceanospirillum sp. nov. isolated from marine sediment.</title>
        <authorList>
            <person name="Ji X."/>
        </authorList>
    </citation>
    <scope>NUCLEOTIDE SEQUENCE [LARGE SCALE GENOMIC DNA]</scope>
    <source>
        <strain evidence="2 3">D5</strain>
    </source>
</reference>
<accession>A0A839IRT9</accession>
<dbReference type="RefSeq" id="WP_182808940.1">
    <property type="nucleotide sequence ID" value="NZ_JACJFM010000012.1"/>
</dbReference>
<dbReference type="Proteomes" id="UP000565262">
    <property type="component" value="Unassembled WGS sequence"/>
</dbReference>
<dbReference type="AlphaFoldDB" id="A0A839IRT9"/>
<dbReference type="EMBL" id="JACJFM010000012">
    <property type="protein sequence ID" value="MBB1487157.1"/>
    <property type="molecule type" value="Genomic_DNA"/>
</dbReference>
<gene>
    <name evidence="2" type="ORF">H4O21_11095</name>
</gene>
<proteinExistence type="predicted"/>
<feature type="domain" description="Pvc16 N-terminal" evidence="1">
    <location>
        <begin position="9"/>
        <end position="180"/>
    </location>
</feature>
<keyword evidence="3" id="KW-1185">Reference proteome</keyword>
<comment type="caution">
    <text evidence="2">The sequence shown here is derived from an EMBL/GenBank/DDBJ whole genome shotgun (WGS) entry which is preliminary data.</text>
</comment>
<evidence type="ECO:0000259" key="1">
    <source>
        <dbReference type="Pfam" id="PF14065"/>
    </source>
</evidence>
<sequence>MIYSCLKYIAARLNQNLKHSYQLTEDVVLLADLNEQTDGVSGNTNNKITITLANIERDATPFQRQADPYIHSGQRALTGSQPLYINISVVIAAHFTGTNYPEALKFISHVMAFFHRNPLFDRQNSPDLPVETDRIFLEIENIQRHDLNSMWSMLGSRYLPSVAYRIRLAIPDSEAAVSVTSGISTPDTRIDTERGR</sequence>
<dbReference type="InterPro" id="IPR025351">
    <property type="entry name" value="Pvc16_N"/>
</dbReference>
<name>A0A839IRT9_9GAMM</name>
<organism evidence="2 3">
    <name type="scientific">Oceanospirillum sediminis</name>
    <dbReference type="NCBI Taxonomy" id="2760088"/>
    <lineage>
        <taxon>Bacteria</taxon>
        <taxon>Pseudomonadati</taxon>
        <taxon>Pseudomonadota</taxon>
        <taxon>Gammaproteobacteria</taxon>
        <taxon>Oceanospirillales</taxon>
        <taxon>Oceanospirillaceae</taxon>
        <taxon>Oceanospirillum</taxon>
    </lineage>
</organism>
<evidence type="ECO:0000313" key="3">
    <source>
        <dbReference type="Proteomes" id="UP000565262"/>
    </source>
</evidence>